<accession>A0A4R8V9L5</accession>
<reference evidence="2 3" key="1">
    <citation type="submission" date="2019-03" db="EMBL/GenBank/DDBJ databases">
        <title>Genomics of glacier-inhabiting Cryobacterium strains.</title>
        <authorList>
            <person name="Liu Q."/>
            <person name="Xin Y.-H."/>
        </authorList>
    </citation>
    <scope>NUCLEOTIDE SEQUENCE [LARGE SCALE GENOMIC DNA]</scope>
    <source>
        <strain evidence="2 3">CGMCC 1.10440</strain>
    </source>
</reference>
<dbReference type="Gene3D" id="3.60.21.10">
    <property type="match status" value="1"/>
</dbReference>
<dbReference type="SUPFAM" id="SSF56300">
    <property type="entry name" value="Metallo-dependent phosphatases"/>
    <property type="match status" value="1"/>
</dbReference>
<dbReference type="Pfam" id="PF00149">
    <property type="entry name" value="Metallophos"/>
    <property type="match status" value="1"/>
</dbReference>
<keyword evidence="3" id="KW-1185">Reference proteome</keyword>
<dbReference type="RefSeq" id="WP_104095749.1">
    <property type="nucleotide sequence ID" value="NZ_JACHBP010000001.1"/>
</dbReference>
<proteinExistence type="predicted"/>
<dbReference type="GO" id="GO:0016787">
    <property type="term" value="F:hydrolase activity"/>
    <property type="evidence" value="ECO:0007669"/>
    <property type="project" value="InterPro"/>
</dbReference>
<feature type="domain" description="Calcineurin-like phosphoesterase" evidence="1">
    <location>
        <begin position="16"/>
        <end position="225"/>
    </location>
</feature>
<organism evidence="2 3">
    <name type="scientific">Terrimesophilobacter mesophilus</name>
    <dbReference type="NCBI Taxonomy" id="433647"/>
    <lineage>
        <taxon>Bacteria</taxon>
        <taxon>Bacillati</taxon>
        <taxon>Actinomycetota</taxon>
        <taxon>Actinomycetes</taxon>
        <taxon>Micrococcales</taxon>
        <taxon>Microbacteriaceae</taxon>
        <taxon>Terrimesophilobacter</taxon>
    </lineage>
</organism>
<evidence type="ECO:0000259" key="1">
    <source>
        <dbReference type="Pfam" id="PF00149"/>
    </source>
</evidence>
<dbReference type="InterPro" id="IPR029052">
    <property type="entry name" value="Metallo-depent_PP-like"/>
</dbReference>
<dbReference type="InterPro" id="IPR004843">
    <property type="entry name" value="Calcineurin-like_PHP"/>
</dbReference>
<dbReference type="AlphaFoldDB" id="A0A4R8V9L5"/>
<sequence length="383" mass="43359">MTPPITLPTLSTARLIGLVGDTHGDMEHMLIVSETMWKRGVSVLLVLGDFGFIWPRHNWDNDLDKLSKRLTQRGQMLYWLDGNHEDFATLFRKFPVSDDGLRRLRPNIIHLPRGYRTPLTFGRTLAVLGGANSIDAHHRELDSTWWLEEQISDDDLEKLGHEHADVMLGHDAPIPLPGLDASLAKADHYWPAEMLAYAAAGRQKFTDGFLQVRPSLYFGGHYHQYIDENVTYGEAEAAFETRVILLGMNSSNTLSQAVLHLQNLEVEAFARNDTTVTRLTGAESGLWQVRTRDSTHRFDLDARTVERRPGPNALHPNIQDVRRLRSISVCEVGERGFWTFPPDDVSVDYLWTNSSVVERVERLQPEERTTPTNAGQTKAGDDD</sequence>
<dbReference type="OrthoDB" id="5380150at2"/>
<comment type="caution">
    <text evidence="2">The sequence shown here is derived from an EMBL/GenBank/DDBJ whole genome shotgun (WGS) entry which is preliminary data.</text>
</comment>
<gene>
    <name evidence="2" type="ORF">E3N84_07390</name>
</gene>
<dbReference type="EMBL" id="SOFI01000003">
    <property type="protein sequence ID" value="TFB79881.1"/>
    <property type="molecule type" value="Genomic_DNA"/>
</dbReference>
<evidence type="ECO:0000313" key="3">
    <source>
        <dbReference type="Proteomes" id="UP000298488"/>
    </source>
</evidence>
<protein>
    <recommendedName>
        <fullName evidence="1">Calcineurin-like phosphoesterase domain-containing protein</fullName>
    </recommendedName>
</protein>
<evidence type="ECO:0000313" key="2">
    <source>
        <dbReference type="EMBL" id="TFB79881.1"/>
    </source>
</evidence>
<dbReference type="Proteomes" id="UP000298488">
    <property type="component" value="Unassembled WGS sequence"/>
</dbReference>
<name>A0A4R8V9L5_9MICO</name>